<feature type="transmembrane region" description="Helical" evidence="1">
    <location>
        <begin position="12"/>
        <end position="31"/>
    </location>
</feature>
<dbReference type="Gene3D" id="2.60.40.1120">
    <property type="entry name" value="Carboxypeptidase-like, regulatory domain"/>
    <property type="match status" value="2"/>
</dbReference>
<organism evidence="2 3">
    <name type="scientific">candidate division WS6 bacterium GW2011_GWC1_33_20</name>
    <dbReference type="NCBI Taxonomy" id="1619089"/>
    <lineage>
        <taxon>Bacteria</taxon>
        <taxon>Candidatus Dojkabacteria</taxon>
    </lineage>
</organism>
<dbReference type="PANTHER" id="PTHR31513:SF2">
    <property type="entry name" value="MRAZ"/>
    <property type="match status" value="1"/>
</dbReference>
<evidence type="ECO:0000313" key="2">
    <source>
        <dbReference type="EMBL" id="KKP44510.1"/>
    </source>
</evidence>
<accession>A0A0G0C011</accession>
<dbReference type="PATRIC" id="fig|1619089.3.peg.115"/>
<evidence type="ECO:0000256" key="1">
    <source>
        <dbReference type="SAM" id="Phobius"/>
    </source>
</evidence>
<name>A0A0G0C011_9BACT</name>
<feature type="transmembrane region" description="Helical" evidence="1">
    <location>
        <begin position="3051"/>
        <end position="3071"/>
    </location>
</feature>
<comment type="caution">
    <text evidence="2">The sequence shown here is derived from an EMBL/GenBank/DDBJ whole genome shotgun (WGS) entry which is preliminary data.</text>
</comment>
<keyword evidence="1" id="KW-0472">Membrane</keyword>
<dbReference type="SUPFAM" id="SSF49464">
    <property type="entry name" value="Carboxypeptidase regulatory domain-like"/>
    <property type="match status" value="1"/>
</dbReference>
<dbReference type="PANTHER" id="PTHR31513">
    <property type="entry name" value="EPHRIN TYPE-B RECEPTOR"/>
    <property type="match status" value="1"/>
</dbReference>
<feature type="transmembrane region" description="Helical" evidence="1">
    <location>
        <begin position="2893"/>
        <end position="2916"/>
    </location>
</feature>
<dbReference type="EMBL" id="LBOV01000002">
    <property type="protein sequence ID" value="KKP44510.1"/>
    <property type="molecule type" value="Genomic_DNA"/>
</dbReference>
<proteinExistence type="predicted"/>
<protein>
    <submittedName>
        <fullName evidence="2">Uncharacterized protein</fullName>
    </submittedName>
</protein>
<keyword evidence="1" id="KW-0812">Transmembrane</keyword>
<feature type="transmembrane region" description="Helical" evidence="1">
    <location>
        <begin position="3077"/>
        <end position="3095"/>
    </location>
</feature>
<dbReference type="InterPro" id="IPR008969">
    <property type="entry name" value="CarboxyPept-like_regulatory"/>
</dbReference>
<gene>
    <name evidence="2" type="ORF">UR34_C0002G0013</name>
</gene>
<reference evidence="2 3" key="1">
    <citation type="journal article" date="2015" name="Nature">
        <title>rRNA introns, odd ribosomes, and small enigmatic genomes across a large radiation of phyla.</title>
        <authorList>
            <person name="Brown C.T."/>
            <person name="Hug L.A."/>
            <person name="Thomas B.C."/>
            <person name="Sharon I."/>
            <person name="Castelle C.J."/>
            <person name="Singh A."/>
            <person name="Wilkins M.J."/>
            <person name="Williams K.H."/>
            <person name="Banfield J.F."/>
        </authorList>
    </citation>
    <scope>NUCLEOTIDE SEQUENCE [LARGE SCALE GENOMIC DNA]</scope>
</reference>
<keyword evidence="1" id="KW-1133">Transmembrane helix</keyword>
<dbReference type="Proteomes" id="UP000034302">
    <property type="component" value="Unassembled WGS sequence"/>
</dbReference>
<evidence type="ECO:0000313" key="3">
    <source>
        <dbReference type="Proteomes" id="UP000034302"/>
    </source>
</evidence>
<sequence>MKVAFKKGLSITRIVLVFIMVVLGIDLFGLLRFSIAAQSCPISGVVSSTITLTPIVGDSVIDCSGVDITVASGGEIIIGSYKVSDSNSDNDMGVVLKVQNLTIESGGKVTADGMGYTSVDVDSAGIPADSLGYTGGSGGGYGGAGGQGLEDGINLSPTPGIQYGNAYSPLLLGGAGGNGGDGGIGGNGGGAIKIESTGTVRIDGSLSANGLGGQVGTASAGGGGAGGSIWVDASILAGVGVVEAKGAGTNEEAVYPGGGGGGGRILMFSHTSNNFSGLVSVEPGVTSITQDGGVGSQVGPTTIPNTPTVLEQFANDGATEIATGGVTTNTTVVLSTNLIDADASDTLYVQIELRPLGEAFTNVATHTQSPPLSNPKNCTAGVSYDCGSIVINNLSRNTSYHWQARVRDNAGGITSWVSFGGNTEDSADFIVSGTANVISLESGNSQSGTVGTELSLPLVVKIVDGSGIPSEGYTVTWQVVNGMGGGVFLDGTTTQTNAQGLAQNRYRVGITSGTNTVRAIATGLTGSPITFTLTGIPSTIHHFDISSPQYAIVNQAIGNVTIVAKDIYGNSITNYSGTPTLIPVNINSPYAQLSGTLSPSTATFSSQDTIVISNLTYNTVESMKIQVQDGSAIGRSNSIAIVNSLGSCPDADGIIDTNQTWTADATNKGIFDCSGMNIQVTNSAILTLVSFDSGDTIYTNDFGTTVISSNLTVDSGSKITSDGQGYAAGRGPGAGAGGYCWAKGPSYGGYGNGSSGGGSIYGSVYEPDALGSGSGTQYGGSKGGGAIKLVVSGTTTVNGTISSNGGQTSGDCNTGGSGGSIWIDTNELVGSSTTLITALGKPGNGKPAGGGGGGRVVLYYNTTAIDIPTYVSTGKISTAGASSGGYTSGAGTVYTEQKGVDTVRGGNLLIDNNSLDGKSAGLIEGLYNFKTIRLTRKGHLTILGNNSRLEVGSNSVLIGDSTKPDLLVEGIFSYTGAETLNINGVNLGIKGDITGVQNISMGTTLNGSMSIYANTWAHNSSNQYSFGNIEVGALGIMNLVSYDSGDTNYTNDYGVTINAENITVAVGGTISGTGFGYAQGRGPGVGGGGYCWAKGPSHGGYGNGEGGGGSIYGSVYEPDALGSGTGTQYGGTNGGGAIKLVVSDTLTVNGTIASDGGNLAPTCNTGGAGGSLWIDTNVLTGGVSMSISARGIQKSVGAGGGGRIALYYNSTTRDIASDVSSGKITTSGSSAGGYTSGAGTVYTEQKGVDTVRGGNLLIDNNSLDGKSAGLIQGFYQFNSIKLSRKGHLDVLGNSSYLVLISGSGIVGDVTVPKITSEGTIVYTIAGVNSVLIGGSQTAGMTLYANTWAHNSSNPYEFGDITVGGLGTMTLVSYDSGDTDYTNDYGTVIEASNLTVDSGGIITANGLGYGVTRGPGAGTNAYCLAKGPSHGGYGNGESGSGSIYGDVYEPRSLGSGTGSLYDGSAGGGAIKLVVSGITTINGTVSADGAPAKTCNAGGSGGSIWVNTNSLSLGANALISAQGKAGVASSGGGRIALYYNTVSIDIPTYVSSGKINTFGANGGGYISGSGTIYTEQKGVDAVKGGNLLVDNNNLDGKSAGLISSSYQFASIKLTREGHTDIVGNDSTLTLSSSSGITGDATIAGVNSVLIGGSQTAGMTLYANTWAHNSSNPYEFGDITVGGLGTMTLVSYDSGDTDYTNDYGTTITADNITVNTGGKITSDALGYAPDIGPGAGSGGYCWAKGPSHGGYGSQDGDGGNVYGDVYNPTSLGSGSTSQYGGSPGGGSIKLLVSGTTTVDGTISANGGNTSGDCNTGGAGGSILIDTGQLNGGSSMLISARGLEKGAGAGGGGRIGLHYNTTLIDIPIYVSTGKITTSGSSGGGYISGAGTIYAEQKGVDTVNKGSLYIDNSNQNGLYSSLIEDMYEFKNIYLTRSGHLKIIGNASILTVPSNSTLIGDASIPKISAEGTINYTGEGVLDIKSIDLGIMGDIIGVEDISVGVGQIGGLTLYANTWAHNKNIQYTFRDISVGALGTIALVSYDSGDTDYTNDYGTVITAANITVDEGGKISANALGYAPAKGPSAGSNSYCDAIAPSHGGFGSGSIGNGITYGDLYEPITLGSGSGDFYGGTAGGGAIKLLVSGVTTLNGAISADGGNSAGDCSTGGSGGSIWIDTNEFIAGNNVSISAKGASGNGNSRGSSGGGRIALYYNTSNILDMQAYILNGTFNTYGVSSGGYVSGSGTVYVEDKSTYESKKGDLYLENIDRYSRVMDFEGKEYFFNNIYIGGNLQSKILGNTENNMGTVFNLTGDFTLESGAFLDGIGQGYQATLGPGAGNSGTGLSGGAGGAHGGSGGNSFTDTGGTVVGGVFYGNQRQPITLGSGGGNSGSSAIGGSGGGAISILAKQGIAKIFGTINVSGTNGAVSGTEGAGGGAGGSIYIYSNSCDISGVLRANGGDGGSATFGGGGGGGGRLSVLYIEGPCDYQGSTEVLAGVSTTAQSGQVGTFPTTPNSIPYPTGLKNQFEYIGVLGVGDSNVLGIDSEDSILGVGDSSVEVPIPVGGIINGNNVVLKSDILDAGASDLTPKSLKIQVEVKKVGEIFNGATDIFESDVQTYTGGSAITMSVLVPNLDLGASYKWRVRAMNVSTELYSDWKDFGDNNGGADFTITEVERIELQSSDYELELGQKADLRITVYDMYDQVSEQYGGELTITVNSEYGNLLVNSVQYETGIAAIMDITNAVYFTKAGTYQISAYDSFNSMLVDTITITVLPAENPVLTLFVSRSSITEGESVTITWVSEEVTDLVLSYNGINRNVDGLNRVEIELTETTKLTLEGKDKDGNSLKSEATVTVIPKVITEEGEPPIDKEVEENVQQGGGKNDGKFDNKFEITEEMLETTSIITSGLVTLTFVIRFIIDSSWRLFTIAMSFLKKRRKSGEYCTVYDSVTKSPINGAIVRISKEDGSLVKTVVTDIFGMFDADLESGIYKIDITARDYTYPSRIVVSDYDKPYGNIYHGKSFEYQKGNVLNYSIPLDPIKSSVISYSSSVIKNRLSTALEVIQYVLIVVGIVLLAFSIQYGINTLDILSIISYAVIICINLIIWLKGRKNYGVVYTTSGNIASGITLVLRELEFDQIVAKRVTDDFGRYRFMIKGGIYRLEVEDNSYELLPGSKNEFKKDENRLLIVNSDLIVRSK</sequence>